<organism evidence="1 2">
    <name type="scientific">Paenibacillus alvei</name>
    <name type="common">Bacillus alvei</name>
    <dbReference type="NCBI Taxonomy" id="44250"/>
    <lineage>
        <taxon>Bacteria</taxon>
        <taxon>Bacillati</taxon>
        <taxon>Bacillota</taxon>
        <taxon>Bacilli</taxon>
        <taxon>Bacillales</taxon>
        <taxon>Paenibacillaceae</taxon>
        <taxon>Paenibacillus</taxon>
    </lineage>
</organism>
<sequence length="105" mass="11873">MKESLGMKVYVYRTTTESDHTNGGLTSKFNVLTVIDADLPKIFQADDECPALIIKSFKGYTYAVPAINERGLPWMMGGNFIYSPDTRFREVLGHYPIPVHDRQEG</sequence>
<dbReference type="Proteomes" id="UP001527181">
    <property type="component" value="Unassembled WGS sequence"/>
</dbReference>
<name>A0ABT4H3H0_PAEAL</name>
<dbReference type="EMBL" id="JAMDNP010000057">
    <property type="protein sequence ID" value="MCY9763523.1"/>
    <property type="molecule type" value="Genomic_DNA"/>
</dbReference>
<proteinExistence type="predicted"/>
<gene>
    <name evidence="1" type="ORF">M5X12_23725</name>
</gene>
<accession>A0ABT4H3H0</accession>
<protein>
    <submittedName>
        <fullName evidence="1">Uncharacterized protein</fullName>
    </submittedName>
</protein>
<evidence type="ECO:0000313" key="1">
    <source>
        <dbReference type="EMBL" id="MCY9763523.1"/>
    </source>
</evidence>
<reference evidence="1 2" key="1">
    <citation type="submission" date="2022-05" db="EMBL/GenBank/DDBJ databases">
        <title>Genome Sequencing of Bee-Associated Microbes.</title>
        <authorList>
            <person name="Dunlap C."/>
        </authorList>
    </citation>
    <scope>NUCLEOTIDE SEQUENCE [LARGE SCALE GENOMIC DNA]</scope>
    <source>
        <strain evidence="1 2">NRRL B-04010</strain>
    </source>
</reference>
<comment type="caution">
    <text evidence="1">The sequence shown here is derived from an EMBL/GenBank/DDBJ whole genome shotgun (WGS) entry which is preliminary data.</text>
</comment>
<dbReference type="RefSeq" id="WP_163979271.1">
    <property type="nucleotide sequence ID" value="NZ_JAMDNP010000057.1"/>
</dbReference>
<keyword evidence="2" id="KW-1185">Reference proteome</keyword>
<evidence type="ECO:0000313" key="2">
    <source>
        <dbReference type="Proteomes" id="UP001527181"/>
    </source>
</evidence>